<dbReference type="Proteomes" id="UP001391051">
    <property type="component" value="Unassembled WGS sequence"/>
</dbReference>
<gene>
    <name evidence="1" type="ORF">PG986_003535</name>
</gene>
<organism evidence="1 2">
    <name type="scientific">Apiospora aurea</name>
    <dbReference type="NCBI Taxonomy" id="335848"/>
    <lineage>
        <taxon>Eukaryota</taxon>
        <taxon>Fungi</taxon>
        <taxon>Dikarya</taxon>
        <taxon>Ascomycota</taxon>
        <taxon>Pezizomycotina</taxon>
        <taxon>Sordariomycetes</taxon>
        <taxon>Xylariomycetidae</taxon>
        <taxon>Amphisphaeriales</taxon>
        <taxon>Apiosporaceae</taxon>
        <taxon>Apiospora</taxon>
    </lineage>
</organism>
<dbReference type="RefSeq" id="XP_066704821.1">
    <property type="nucleotide sequence ID" value="XM_066839757.1"/>
</dbReference>
<accession>A0ABR1QS44</accession>
<protein>
    <submittedName>
        <fullName evidence="1">Uncharacterized protein</fullName>
    </submittedName>
</protein>
<evidence type="ECO:0000313" key="1">
    <source>
        <dbReference type="EMBL" id="KAK7962710.1"/>
    </source>
</evidence>
<keyword evidence="2" id="KW-1185">Reference proteome</keyword>
<evidence type="ECO:0000313" key="2">
    <source>
        <dbReference type="Proteomes" id="UP001391051"/>
    </source>
</evidence>
<dbReference type="GeneID" id="92072819"/>
<comment type="caution">
    <text evidence="1">The sequence shown here is derived from an EMBL/GenBank/DDBJ whole genome shotgun (WGS) entry which is preliminary data.</text>
</comment>
<reference evidence="1 2" key="1">
    <citation type="submission" date="2023-01" db="EMBL/GenBank/DDBJ databases">
        <title>Analysis of 21 Apiospora genomes using comparative genomics revels a genus with tremendous synthesis potential of carbohydrate active enzymes and secondary metabolites.</title>
        <authorList>
            <person name="Sorensen T."/>
        </authorList>
    </citation>
    <scope>NUCLEOTIDE SEQUENCE [LARGE SCALE GENOMIC DNA]</scope>
    <source>
        <strain evidence="1 2">CBS 24483</strain>
    </source>
</reference>
<name>A0ABR1QS44_9PEZI</name>
<sequence length="78" mass="8299">MSGTSTAQHGAGPAGLGAFLYNCWYALCSSSLPSDAENNHSPSPMPEKKYVHVPQNAASGFLLTSTSRQMRKDNEILA</sequence>
<proteinExistence type="predicted"/>
<dbReference type="EMBL" id="JAQQWE010000002">
    <property type="protein sequence ID" value="KAK7962710.1"/>
    <property type="molecule type" value="Genomic_DNA"/>
</dbReference>